<gene>
    <name evidence="3" type="ORF">LIPSTDRAFT_68548</name>
</gene>
<feature type="compositionally biased region" description="Polar residues" evidence="1">
    <location>
        <begin position="328"/>
        <end position="345"/>
    </location>
</feature>
<evidence type="ECO:0000313" key="4">
    <source>
        <dbReference type="Proteomes" id="UP000094385"/>
    </source>
</evidence>
<dbReference type="InterPro" id="IPR024752">
    <property type="entry name" value="Myb/SANT-like_dom"/>
</dbReference>
<evidence type="ECO:0000256" key="1">
    <source>
        <dbReference type="SAM" id="MobiDB-lite"/>
    </source>
</evidence>
<dbReference type="Proteomes" id="UP000094385">
    <property type="component" value="Unassembled WGS sequence"/>
</dbReference>
<feature type="domain" description="Myb/SANT-like" evidence="2">
    <location>
        <begin position="15"/>
        <end position="107"/>
    </location>
</feature>
<dbReference type="EMBL" id="KV454290">
    <property type="protein sequence ID" value="ODQ75879.1"/>
    <property type="molecule type" value="Genomic_DNA"/>
</dbReference>
<dbReference type="PANTHER" id="PTHR46929:SF3">
    <property type="entry name" value="MYB_SANT-LIKE DOMAIN-CONTAINING PROTEIN"/>
    <property type="match status" value="1"/>
</dbReference>
<organism evidence="3 4">
    <name type="scientific">Lipomyces starkeyi NRRL Y-11557</name>
    <dbReference type="NCBI Taxonomy" id="675824"/>
    <lineage>
        <taxon>Eukaryota</taxon>
        <taxon>Fungi</taxon>
        <taxon>Dikarya</taxon>
        <taxon>Ascomycota</taxon>
        <taxon>Saccharomycotina</taxon>
        <taxon>Lipomycetes</taxon>
        <taxon>Lipomycetales</taxon>
        <taxon>Lipomycetaceae</taxon>
        <taxon>Lipomyces</taxon>
    </lineage>
</organism>
<keyword evidence="4" id="KW-1185">Reference proteome</keyword>
<accession>A0A1E3QDV2</accession>
<reference evidence="3 4" key="1">
    <citation type="journal article" date="2016" name="Proc. Natl. Acad. Sci. U.S.A.">
        <title>Comparative genomics of biotechnologically important yeasts.</title>
        <authorList>
            <person name="Riley R."/>
            <person name="Haridas S."/>
            <person name="Wolfe K.H."/>
            <person name="Lopes M.R."/>
            <person name="Hittinger C.T."/>
            <person name="Goeker M."/>
            <person name="Salamov A.A."/>
            <person name="Wisecaver J.H."/>
            <person name="Long T.M."/>
            <person name="Calvey C.H."/>
            <person name="Aerts A.L."/>
            <person name="Barry K.W."/>
            <person name="Choi C."/>
            <person name="Clum A."/>
            <person name="Coughlan A.Y."/>
            <person name="Deshpande S."/>
            <person name="Douglass A.P."/>
            <person name="Hanson S.J."/>
            <person name="Klenk H.-P."/>
            <person name="LaButti K.M."/>
            <person name="Lapidus A."/>
            <person name="Lindquist E.A."/>
            <person name="Lipzen A.M."/>
            <person name="Meier-Kolthoff J.P."/>
            <person name="Ohm R.A."/>
            <person name="Otillar R.P."/>
            <person name="Pangilinan J.L."/>
            <person name="Peng Y."/>
            <person name="Rokas A."/>
            <person name="Rosa C.A."/>
            <person name="Scheuner C."/>
            <person name="Sibirny A.A."/>
            <person name="Slot J.C."/>
            <person name="Stielow J.B."/>
            <person name="Sun H."/>
            <person name="Kurtzman C.P."/>
            <person name="Blackwell M."/>
            <person name="Grigoriev I.V."/>
            <person name="Jeffries T.W."/>
        </authorList>
    </citation>
    <scope>NUCLEOTIDE SEQUENCE [LARGE SCALE GENOMIC DNA]</scope>
    <source>
        <strain evidence="3 4">NRRL Y-11557</strain>
    </source>
</reference>
<protein>
    <recommendedName>
        <fullName evidence="2">Myb/SANT-like domain-containing protein</fullName>
    </recommendedName>
</protein>
<feature type="region of interest" description="Disordered" evidence="1">
    <location>
        <begin position="226"/>
        <end position="273"/>
    </location>
</feature>
<sequence>MIVAPRPHYTNKTIWTTQRDLFVLDELIKVGNQGLRNDTGFTKEGWRLVTNAFNDRFLTNLEKSHIKNHIQILKRTYEAWIRLKSYDGFHYNPDTRLFEASDDVWERFILHNPHGRHFKTRSFFYEERMREVFPKYRELEAEQQSSQRPSQVIVSPPMAQHADVVMNPGGGNTGLQSPSEVSAHIGSHITSANLFETSPEAAGMHSSAAGYSTAHNAGEVQRNGIIQTQTSLPSPTRTAYLDQSPVRRTAQSSRNAPPPKRARTDAASPVVSNLTTTGRPINVNVPTGVMIDAEALGAAVKIVTESIKQVFESSGSSNPLSNAGRGLSPTTGQPTSPTLVGSSTSDANMRFQSAVKLLSRMRRDLQWTKEQYKHALAVLRQLDESGVILLLEMDEDAREDFVLSECE</sequence>
<evidence type="ECO:0000259" key="2">
    <source>
        <dbReference type="Pfam" id="PF12776"/>
    </source>
</evidence>
<evidence type="ECO:0000313" key="3">
    <source>
        <dbReference type="EMBL" id="ODQ75879.1"/>
    </source>
</evidence>
<dbReference type="PANTHER" id="PTHR46929">
    <property type="entry name" value="EXPRESSED PROTEIN"/>
    <property type="match status" value="1"/>
</dbReference>
<dbReference type="Pfam" id="PF12776">
    <property type="entry name" value="Myb_DNA-bind_3"/>
    <property type="match status" value="1"/>
</dbReference>
<feature type="region of interest" description="Disordered" evidence="1">
    <location>
        <begin position="313"/>
        <end position="345"/>
    </location>
</feature>
<name>A0A1E3QDV2_LIPST</name>
<dbReference type="STRING" id="675824.A0A1E3QDV2"/>
<dbReference type="OrthoDB" id="76215at2759"/>
<proteinExistence type="predicted"/>
<dbReference type="AlphaFoldDB" id="A0A1E3QDV2"/>
<feature type="compositionally biased region" description="Polar residues" evidence="1">
    <location>
        <begin position="226"/>
        <end position="237"/>
    </location>
</feature>